<dbReference type="EMBL" id="JASCXW010000005">
    <property type="protein sequence ID" value="MDI6452509.1"/>
    <property type="molecule type" value="Genomic_DNA"/>
</dbReference>
<reference evidence="3" key="1">
    <citation type="submission" date="2023-05" db="EMBL/GenBank/DDBJ databases">
        <title>Mariniplasma microaerophilum sp. nov., a novel anaerobic mollicute isolated from terrestrial mud volcano, Taman Peninsula, Russia.</title>
        <authorList>
            <person name="Khomyakova M.A."/>
            <person name="Merkel A.Y."/>
            <person name="Slobodkin A.I."/>
        </authorList>
    </citation>
    <scope>NUCLEOTIDE SEQUENCE</scope>
    <source>
        <strain evidence="3">M4Ah</strain>
    </source>
</reference>
<organism evidence="3 4">
    <name type="scientific">Peloplasma aerotolerans</name>
    <dbReference type="NCBI Taxonomy" id="3044389"/>
    <lineage>
        <taxon>Bacteria</taxon>
        <taxon>Bacillati</taxon>
        <taxon>Mycoplasmatota</taxon>
        <taxon>Mollicutes</taxon>
        <taxon>Acholeplasmatales</taxon>
        <taxon>Acholeplasmataceae</taxon>
        <taxon>Peloplasma</taxon>
    </lineage>
</organism>
<accession>A0AAW6U977</accession>
<evidence type="ECO:0000313" key="4">
    <source>
        <dbReference type="Proteomes" id="UP001431532"/>
    </source>
</evidence>
<gene>
    <name evidence="3" type="ORF">QJ521_02925</name>
</gene>
<feature type="region of interest" description="Disordered" evidence="1">
    <location>
        <begin position="1"/>
        <end position="23"/>
    </location>
</feature>
<comment type="caution">
    <text evidence="3">The sequence shown here is derived from an EMBL/GenBank/DDBJ whole genome shotgun (WGS) entry which is preliminary data.</text>
</comment>
<sequence>MAKQQATKKKTENKETAPKKKHYQNPTETWWGKLIVWIIVFGMVGLVILSFVLALIHGNA</sequence>
<feature type="transmembrane region" description="Helical" evidence="2">
    <location>
        <begin position="34"/>
        <end position="56"/>
    </location>
</feature>
<evidence type="ECO:0000313" key="3">
    <source>
        <dbReference type="EMBL" id="MDI6452509.1"/>
    </source>
</evidence>
<keyword evidence="2" id="KW-0472">Membrane</keyword>
<proteinExistence type="predicted"/>
<dbReference type="Proteomes" id="UP001431532">
    <property type="component" value="Unassembled WGS sequence"/>
</dbReference>
<evidence type="ECO:0000256" key="2">
    <source>
        <dbReference type="SAM" id="Phobius"/>
    </source>
</evidence>
<protein>
    <recommendedName>
        <fullName evidence="5">DUF4044 domain-containing protein</fullName>
    </recommendedName>
</protein>
<keyword evidence="2" id="KW-0812">Transmembrane</keyword>
<name>A0AAW6U977_9MOLU</name>
<dbReference type="RefSeq" id="WP_282838925.1">
    <property type="nucleotide sequence ID" value="NZ_JASCXW010000005.1"/>
</dbReference>
<evidence type="ECO:0008006" key="5">
    <source>
        <dbReference type="Google" id="ProtNLM"/>
    </source>
</evidence>
<dbReference type="AlphaFoldDB" id="A0AAW6U977"/>
<keyword evidence="4" id="KW-1185">Reference proteome</keyword>
<feature type="compositionally biased region" description="Basic and acidic residues" evidence="1">
    <location>
        <begin position="9"/>
        <end position="18"/>
    </location>
</feature>
<keyword evidence="2" id="KW-1133">Transmembrane helix</keyword>
<evidence type="ECO:0000256" key="1">
    <source>
        <dbReference type="SAM" id="MobiDB-lite"/>
    </source>
</evidence>